<keyword evidence="5" id="KW-0963">Cytoplasm</keyword>
<evidence type="ECO:0000256" key="3">
    <source>
        <dbReference type="ARBA" id="ARBA00009071"/>
    </source>
</evidence>
<evidence type="ECO:0000256" key="1">
    <source>
        <dbReference type="ARBA" id="ARBA00003029"/>
    </source>
</evidence>
<feature type="compositionally biased region" description="Basic and acidic residues" evidence="11">
    <location>
        <begin position="423"/>
        <end position="435"/>
    </location>
</feature>
<keyword evidence="7" id="KW-0969">Cilium</keyword>
<keyword evidence="8" id="KW-0206">Cytoskeleton</keyword>
<evidence type="ECO:0000256" key="11">
    <source>
        <dbReference type="SAM" id="MobiDB-lite"/>
    </source>
</evidence>
<evidence type="ECO:0000256" key="8">
    <source>
        <dbReference type="ARBA" id="ARBA00023212"/>
    </source>
</evidence>
<evidence type="ECO:0000256" key="7">
    <source>
        <dbReference type="ARBA" id="ARBA00023069"/>
    </source>
</evidence>
<accession>A0AA35X6X9</accession>
<dbReference type="PANTHER" id="PTHR31598">
    <property type="entry name" value="IQ DOMAIN-CONTAINING PROTEIN D"/>
    <property type="match status" value="1"/>
</dbReference>
<keyword evidence="10" id="KW-0175">Coiled coil</keyword>
<comment type="subcellular location">
    <subcellularLocation>
        <location evidence="2">Cytoplasm</location>
        <location evidence="2">Cytoskeleton</location>
        <location evidence="2">Flagellum axoneme</location>
    </subcellularLocation>
</comment>
<evidence type="ECO:0000313" key="13">
    <source>
        <dbReference type="Proteomes" id="UP001174909"/>
    </source>
</evidence>
<keyword evidence="6" id="KW-0282">Flagellum</keyword>
<dbReference type="EMBL" id="CASHTH010003217">
    <property type="protein sequence ID" value="CAI8041861.1"/>
    <property type="molecule type" value="Genomic_DNA"/>
</dbReference>
<feature type="compositionally biased region" description="Polar residues" evidence="11">
    <location>
        <begin position="291"/>
        <end position="303"/>
    </location>
</feature>
<keyword evidence="9" id="KW-0966">Cell projection</keyword>
<feature type="compositionally biased region" description="Basic and acidic residues" evidence="11">
    <location>
        <begin position="322"/>
        <end position="333"/>
    </location>
</feature>
<feature type="compositionally biased region" description="Basic and acidic residues" evidence="11">
    <location>
        <begin position="280"/>
        <end position="290"/>
    </location>
</feature>
<proteinExistence type="inferred from homology"/>
<name>A0AA35X6X9_GEOBA</name>
<feature type="region of interest" description="Disordered" evidence="11">
    <location>
        <begin position="423"/>
        <end position="475"/>
    </location>
</feature>
<dbReference type="Proteomes" id="UP001174909">
    <property type="component" value="Unassembled WGS sequence"/>
</dbReference>
<evidence type="ECO:0000313" key="12">
    <source>
        <dbReference type="EMBL" id="CAI8041861.1"/>
    </source>
</evidence>
<gene>
    <name evidence="12" type="ORF">GBAR_LOCUS23231</name>
</gene>
<evidence type="ECO:0000256" key="2">
    <source>
        <dbReference type="ARBA" id="ARBA00004611"/>
    </source>
</evidence>
<evidence type="ECO:0000256" key="4">
    <source>
        <dbReference type="ARBA" id="ARBA00021752"/>
    </source>
</evidence>
<dbReference type="CDD" id="cd23767">
    <property type="entry name" value="IQCD"/>
    <property type="match status" value="1"/>
</dbReference>
<dbReference type="AlphaFoldDB" id="A0AA35X6X9"/>
<organism evidence="12 13">
    <name type="scientific">Geodia barretti</name>
    <name type="common">Barrett's horny sponge</name>
    <dbReference type="NCBI Taxonomy" id="519541"/>
    <lineage>
        <taxon>Eukaryota</taxon>
        <taxon>Metazoa</taxon>
        <taxon>Porifera</taxon>
        <taxon>Demospongiae</taxon>
        <taxon>Heteroscleromorpha</taxon>
        <taxon>Tetractinellida</taxon>
        <taxon>Astrophorina</taxon>
        <taxon>Geodiidae</taxon>
        <taxon>Geodia</taxon>
    </lineage>
</organism>
<evidence type="ECO:0000256" key="6">
    <source>
        <dbReference type="ARBA" id="ARBA00022846"/>
    </source>
</evidence>
<reference evidence="12" key="1">
    <citation type="submission" date="2023-03" db="EMBL/GenBank/DDBJ databases">
        <authorList>
            <person name="Steffen K."/>
            <person name="Cardenas P."/>
        </authorList>
    </citation>
    <scope>NUCLEOTIDE SEQUENCE</scope>
</reference>
<feature type="coiled-coil region" evidence="10">
    <location>
        <begin position="224"/>
        <end position="258"/>
    </location>
</feature>
<keyword evidence="13" id="KW-1185">Reference proteome</keyword>
<evidence type="ECO:0000256" key="10">
    <source>
        <dbReference type="SAM" id="Coils"/>
    </source>
</evidence>
<sequence length="475" mass="53632">MATAADHPLLLHPGKAPTQLRFRSRAVGSAETPLSSITPHDDPLRILAPAQKKLNTIDSQRVLAIVNDTSRRLESALIIPSLVAVEHHLSVPLGSELMSLLQEYKGAISELSTLQKTIEGSSSLLACSFPSNCSSVKSAELESGLLPVSSMEERRLHCLRNTIRHCVKSILRALSTNPSILQGVHREKVLSHAKLMEGFQGLCSVSNEMLLTTRTEEVKRKEHLQLVAARRLSMEENINKLEAELTVAQSQKDKEVSEKRSQINQLRGTVMSVATAAQDTARKIHSEAKKQQSQAETAHSTTKTKLEEEIGSVKKQLQDSVAEDKEREQETRKKTFKRELEVENWIKKYDEEMGEKQVWWSLCVPGFHVLATHAPHFLQDELEMLEEQFTEEKKQLKELEEKLGILKLKYDAAIKEQEEARLKAEQEAQERERKTKAASRIQRCWRAHHKRKLEAKLAQKGKKKGKGKGKGKKKN</sequence>
<evidence type="ECO:0000256" key="5">
    <source>
        <dbReference type="ARBA" id="ARBA00022490"/>
    </source>
</evidence>
<evidence type="ECO:0000256" key="9">
    <source>
        <dbReference type="ARBA" id="ARBA00023273"/>
    </source>
</evidence>
<comment type="similarity">
    <text evidence="3">Belongs to the DRC10 family.</text>
</comment>
<protein>
    <recommendedName>
        <fullName evidence="4">Dynein regulatory complex protein 10</fullName>
    </recommendedName>
</protein>
<comment type="function">
    <text evidence="1">Component of the nexin-dynein regulatory complex (N-DRC), a key regulator of ciliary/flagellar motility which maintains the alignment and integrity of the distal axoneme and regulates microtubule sliding in motile axonemes.</text>
</comment>
<dbReference type="InterPro" id="IPR042815">
    <property type="entry name" value="DRC10"/>
</dbReference>
<feature type="region of interest" description="Disordered" evidence="11">
    <location>
        <begin position="280"/>
        <end position="333"/>
    </location>
</feature>
<comment type="caution">
    <text evidence="12">The sequence shown here is derived from an EMBL/GenBank/DDBJ whole genome shotgun (WGS) entry which is preliminary data.</text>
</comment>
<dbReference type="PANTHER" id="PTHR31598:SF1">
    <property type="entry name" value="DYNEIN REGULATORY COMPLEX PROTEIN 10"/>
    <property type="match status" value="1"/>
</dbReference>
<dbReference type="PROSITE" id="PS50096">
    <property type="entry name" value="IQ"/>
    <property type="match status" value="1"/>
</dbReference>
<feature type="compositionally biased region" description="Basic residues" evidence="11">
    <location>
        <begin position="443"/>
        <end position="475"/>
    </location>
</feature>